<evidence type="ECO:0000313" key="2">
    <source>
        <dbReference type="Proteomes" id="UP000568158"/>
    </source>
</evidence>
<dbReference type="AlphaFoldDB" id="A0A8H6BAV1"/>
<dbReference type="EMBL" id="JABCYN010000036">
    <property type="protein sequence ID" value="KAF6008355.1"/>
    <property type="molecule type" value="Genomic_DNA"/>
</dbReference>
<organism evidence="1 2">
    <name type="scientific">Dekkera bruxellensis</name>
    <name type="common">Brettanomyces custersii</name>
    <dbReference type="NCBI Taxonomy" id="5007"/>
    <lineage>
        <taxon>Eukaryota</taxon>
        <taxon>Fungi</taxon>
        <taxon>Dikarya</taxon>
        <taxon>Ascomycota</taxon>
        <taxon>Saccharomycotina</taxon>
        <taxon>Pichiomycetes</taxon>
        <taxon>Pichiales</taxon>
        <taxon>Pichiaceae</taxon>
        <taxon>Brettanomyces</taxon>
    </lineage>
</organism>
<proteinExistence type="predicted"/>
<evidence type="ECO:0000313" key="1">
    <source>
        <dbReference type="EMBL" id="KAF6008355.1"/>
    </source>
</evidence>
<gene>
    <name evidence="1" type="ORF">HII12_004103</name>
</gene>
<protein>
    <submittedName>
        <fullName evidence="1">Uncharacterized protein</fullName>
    </submittedName>
</protein>
<name>A0A8H6BAV1_DEKBR</name>
<reference evidence="1 2" key="1">
    <citation type="journal article" date="2020" name="Appl. Microbiol. Biotechnol.">
        <title>Targeted gene deletion in Brettanomyces bruxellensis with an expression-free CRISPR-Cas9 system.</title>
        <authorList>
            <person name="Varela C."/>
            <person name="Bartel C."/>
            <person name="Onetto C."/>
            <person name="Borneman A."/>
        </authorList>
    </citation>
    <scope>NUCLEOTIDE SEQUENCE [LARGE SCALE GENOMIC DNA]</scope>
    <source>
        <strain evidence="1 2">AWRI1613</strain>
    </source>
</reference>
<accession>A0A8H6BAV1</accession>
<sequence length="145" mass="15386">MKIAVNGPVGRAKATICGSVDIGNLHLSDVLYLPSCDYNLISLVRLFKEGYDLECHYPLATISKNGVTYGHARKGRQGFLVLDNPVKPIVMNVTAENSSAGQEVLVRALTGSEGAEADSSVREVLHGVVEDSVVEAGSPVKASFN</sequence>
<dbReference type="Proteomes" id="UP000568158">
    <property type="component" value="Unassembled WGS sequence"/>
</dbReference>
<comment type="caution">
    <text evidence="1">The sequence shown here is derived from an EMBL/GenBank/DDBJ whole genome shotgun (WGS) entry which is preliminary data.</text>
</comment>